<reference evidence="1" key="2">
    <citation type="submission" date="2022-06" db="EMBL/GenBank/DDBJ databases">
        <title>Thermospira aquatica gen. nov., sp. nov.</title>
        <authorList>
            <person name="Ben Ali Gam Z."/>
            <person name="Labat M."/>
        </authorList>
    </citation>
    <scope>NUCLEOTIDE SEQUENCE</scope>
    <source>
        <strain evidence="1">F1F22</strain>
    </source>
</reference>
<gene>
    <name evidence="1" type="ORF">KDW03_01935</name>
</gene>
<name>A0AAX3BEE1_9SPIR</name>
<dbReference type="KEGG" id="taqu:KDW03_01935"/>
<protein>
    <submittedName>
        <fullName evidence="1">Penicillin-insensitive murein endopeptidase</fullName>
    </submittedName>
</protein>
<dbReference type="InterPro" id="IPR009045">
    <property type="entry name" value="Zn_M74/Hedgehog-like"/>
</dbReference>
<dbReference type="Proteomes" id="UP001056539">
    <property type="component" value="Chromosome"/>
</dbReference>
<reference evidence="1" key="1">
    <citation type="submission" date="2021-04" db="EMBL/GenBank/DDBJ databases">
        <authorList>
            <person name="Postec A."/>
        </authorList>
    </citation>
    <scope>NUCLEOTIDE SEQUENCE</scope>
    <source>
        <strain evidence="1">F1F22</strain>
    </source>
</reference>
<dbReference type="SUPFAM" id="SSF55166">
    <property type="entry name" value="Hedgehog/DD-peptidase"/>
    <property type="match status" value="1"/>
</dbReference>
<evidence type="ECO:0000313" key="1">
    <source>
        <dbReference type="EMBL" id="URA10586.1"/>
    </source>
</evidence>
<keyword evidence="2" id="KW-1185">Reference proteome</keyword>
<dbReference type="Gene3D" id="3.30.1380.10">
    <property type="match status" value="1"/>
</dbReference>
<evidence type="ECO:0000313" key="2">
    <source>
        <dbReference type="Proteomes" id="UP001056539"/>
    </source>
</evidence>
<dbReference type="RefSeq" id="WP_271435712.1">
    <property type="nucleotide sequence ID" value="NZ_CP073355.1"/>
</dbReference>
<sequence length="289" mass="32540">MITNGSKITAVVEKWQNTPEGKKNTVEGIAQALGVPVQDVIGALKRSGHYNGMSDSEIKKSLKVGETLVLKNGKVMTEEEAKGIDWGEIGKNLWKSISEGVQGWWKGLSGDTTFHYFTKISVTNGNPQICYILNKGEGWEPYGVQDNDKAATLPFASYLARVIDDWHKRHPNDPIRINDISRPGGGPFPPHKTHQTGESVDIKFMTTDGKAPAPGAYYECRTYDRQKTEEFLILAIQSVPEGWELRQVNFNDESIIEKYKNIYTNSLGRPIIRYAPGHDDHIDFQYRRK</sequence>
<dbReference type="AlphaFoldDB" id="A0AAX3BEE1"/>
<proteinExistence type="predicted"/>
<organism evidence="1 2">
    <name type="scientific">Thermospira aquatica</name>
    <dbReference type="NCBI Taxonomy" id="2828656"/>
    <lineage>
        <taxon>Bacteria</taxon>
        <taxon>Pseudomonadati</taxon>
        <taxon>Spirochaetota</taxon>
        <taxon>Spirochaetia</taxon>
        <taxon>Brevinematales</taxon>
        <taxon>Thermospiraceae</taxon>
        <taxon>Thermospira</taxon>
    </lineage>
</organism>
<accession>A0AAX3BEE1</accession>
<dbReference type="EMBL" id="CP073355">
    <property type="protein sequence ID" value="URA10586.1"/>
    <property type="molecule type" value="Genomic_DNA"/>
</dbReference>